<comment type="caution">
    <text evidence="10">The sequence shown here is derived from an EMBL/GenBank/DDBJ whole genome shotgun (WGS) entry which is preliminary data.</text>
</comment>
<evidence type="ECO:0000256" key="2">
    <source>
        <dbReference type="ARBA" id="ARBA00022723"/>
    </source>
</evidence>
<evidence type="ECO:0000256" key="5">
    <source>
        <dbReference type="ARBA" id="ARBA00022884"/>
    </source>
</evidence>
<keyword evidence="3 7" id="KW-0863">Zinc-finger</keyword>
<evidence type="ECO:0000313" key="11">
    <source>
        <dbReference type="Proteomes" id="UP001419268"/>
    </source>
</evidence>
<dbReference type="PANTHER" id="PTHR23238">
    <property type="entry name" value="RNA BINDING PROTEIN"/>
    <property type="match status" value="1"/>
</dbReference>
<feature type="compositionally biased region" description="Basic and acidic residues" evidence="8">
    <location>
        <begin position="257"/>
        <end position="274"/>
    </location>
</feature>
<dbReference type="FunFam" id="4.10.1060.10:FF:000017">
    <property type="entry name" value="FUS RNA-binding protein"/>
    <property type="match status" value="1"/>
</dbReference>
<feature type="domain" description="RanBP2-type" evidence="9">
    <location>
        <begin position="131"/>
        <end position="162"/>
    </location>
</feature>
<dbReference type="InterPro" id="IPR001876">
    <property type="entry name" value="Znf_RanBP2"/>
</dbReference>
<dbReference type="GO" id="GO:0005634">
    <property type="term" value="C:nucleus"/>
    <property type="evidence" value="ECO:0007669"/>
    <property type="project" value="UniProtKB-SubCell"/>
</dbReference>
<evidence type="ECO:0000256" key="6">
    <source>
        <dbReference type="ARBA" id="ARBA00023242"/>
    </source>
</evidence>
<name>A0AAP0KCQ2_9MAGN</name>
<accession>A0AAP0KCQ2</accession>
<feature type="compositionally biased region" description="Low complexity" evidence="8">
    <location>
        <begin position="166"/>
        <end position="183"/>
    </location>
</feature>
<dbReference type="Gene3D" id="4.10.1060.10">
    <property type="entry name" value="Zinc finger, RanBP2-type"/>
    <property type="match status" value="1"/>
</dbReference>
<dbReference type="GO" id="GO:0003723">
    <property type="term" value="F:RNA binding"/>
    <property type="evidence" value="ECO:0007669"/>
    <property type="project" value="UniProtKB-KW"/>
</dbReference>
<keyword evidence="5" id="KW-0694">RNA-binding</keyword>
<dbReference type="GO" id="GO:0008270">
    <property type="term" value="F:zinc ion binding"/>
    <property type="evidence" value="ECO:0007669"/>
    <property type="project" value="UniProtKB-KW"/>
</dbReference>
<evidence type="ECO:0000256" key="4">
    <source>
        <dbReference type="ARBA" id="ARBA00022833"/>
    </source>
</evidence>
<feature type="compositionally biased region" description="Gly residues" evidence="8">
    <location>
        <begin position="73"/>
        <end position="84"/>
    </location>
</feature>
<evidence type="ECO:0000256" key="8">
    <source>
        <dbReference type="SAM" id="MobiDB-lite"/>
    </source>
</evidence>
<dbReference type="AlphaFoldDB" id="A0AAP0KCQ2"/>
<dbReference type="InterPro" id="IPR034870">
    <property type="entry name" value="TET_fam"/>
</dbReference>
<gene>
    <name evidence="10" type="ORF">Scep_007484</name>
</gene>
<evidence type="ECO:0000256" key="1">
    <source>
        <dbReference type="ARBA" id="ARBA00004123"/>
    </source>
</evidence>
<dbReference type="InterPro" id="IPR036443">
    <property type="entry name" value="Znf_RanBP2_sf"/>
</dbReference>
<dbReference type="PROSITE" id="PS01358">
    <property type="entry name" value="ZF_RANBP2_1"/>
    <property type="match status" value="1"/>
</dbReference>
<dbReference type="SUPFAM" id="SSF90209">
    <property type="entry name" value="Ran binding protein zinc finger-like"/>
    <property type="match status" value="1"/>
</dbReference>
<feature type="region of interest" description="Disordered" evidence="8">
    <location>
        <begin position="1"/>
        <end position="138"/>
    </location>
</feature>
<dbReference type="Proteomes" id="UP001419268">
    <property type="component" value="Unassembled WGS sequence"/>
</dbReference>
<feature type="compositionally biased region" description="Basic and acidic residues" evidence="8">
    <location>
        <begin position="293"/>
        <end position="302"/>
    </location>
</feature>
<evidence type="ECO:0000256" key="7">
    <source>
        <dbReference type="PROSITE-ProRule" id="PRU00322"/>
    </source>
</evidence>
<protein>
    <recommendedName>
        <fullName evidence="9">RanBP2-type domain-containing protein</fullName>
    </recommendedName>
</protein>
<feature type="region of interest" description="Disordered" evidence="8">
    <location>
        <begin position="159"/>
        <end position="233"/>
    </location>
</feature>
<dbReference type="EMBL" id="JBBNAG010000003">
    <property type="protein sequence ID" value="KAK9148727.1"/>
    <property type="molecule type" value="Genomic_DNA"/>
</dbReference>
<keyword evidence="6" id="KW-0539">Nucleus</keyword>
<organism evidence="10 11">
    <name type="scientific">Stephania cephalantha</name>
    <dbReference type="NCBI Taxonomy" id="152367"/>
    <lineage>
        <taxon>Eukaryota</taxon>
        <taxon>Viridiplantae</taxon>
        <taxon>Streptophyta</taxon>
        <taxon>Embryophyta</taxon>
        <taxon>Tracheophyta</taxon>
        <taxon>Spermatophyta</taxon>
        <taxon>Magnoliopsida</taxon>
        <taxon>Ranunculales</taxon>
        <taxon>Menispermaceae</taxon>
        <taxon>Menispermoideae</taxon>
        <taxon>Cissampelideae</taxon>
        <taxon>Stephania</taxon>
    </lineage>
</organism>
<dbReference type="PROSITE" id="PS50199">
    <property type="entry name" value="ZF_RANBP2_2"/>
    <property type="match status" value="1"/>
</dbReference>
<proteinExistence type="predicted"/>
<sequence>MGSRERDQSPARQHPHLSSLIVRPSDNGGGGSDYEPGEGEKENSGHGKRAGSISPICRRKVDHYRGSFDGMGSQHGGGFRGGRGPRNFRDLSPPYGRGRGGGGGRFSERASDDDEFDKRGLNRNNPNVAPREGDWFCPDPSCANLNFARRDFCNNCHEPRSRPGDSPRNFSRPPRFSSPPISRSLDRGMNGFRSPPPLAWGRDGPREITPPHPRHGGRLPDYHPRRGEGPVVREEDDFGERGRFDRAMMPHWVTRDRGRESFSERQGFRNRNELRPMSPPPMAPPPFLPRVQWARDIRERSRSPMRNGRTPPSKDRRGNPFIGNRGRGRRWGMARGRFNNRPY</sequence>
<comment type="subcellular location">
    <subcellularLocation>
        <location evidence="1">Nucleus</location>
    </subcellularLocation>
</comment>
<keyword evidence="4" id="KW-0862">Zinc</keyword>
<feature type="compositionally biased region" description="Basic and acidic residues" evidence="8">
    <location>
        <begin position="218"/>
        <end position="233"/>
    </location>
</feature>
<evidence type="ECO:0000256" key="3">
    <source>
        <dbReference type="ARBA" id="ARBA00022771"/>
    </source>
</evidence>
<feature type="region of interest" description="Disordered" evidence="8">
    <location>
        <begin position="257"/>
        <end position="343"/>
    </location>
</feature>
<feature type="compositionally biased region" description="Pro residues" evidence="8">
    <location>
        <begin position="277"/>
        <end position="288"/>
    </location>
</feature>
<reference evidence="10 11" key="1">
    <citation type="submission" date="2024-01" db="EMBL/GenBank/DDBJ databases">
        <title>Genome assemblies of Stephania.</title>
        <authorList>
            <person name="Yang L."/>
        </authorList>
    </citation>
    <scope>NUCLEOTIDE SEQUENCE [LARGE SCALE GENOMIC DNA]</scope>
    <source>
        <strain evidence="10">JXDWG</strain>
        <tissue evidence="10">Leaf</tissue>
    </source>
</reference>
<evidence type="ECO:0000259" key="9">
    <source>
        <dbReference type="PROSITE" id="PS50199"/>
    </source>
</evidence>
<feature type="compositionally biased region" description="Basic and acidic residues" evidence="8">
    <location>
        <begin position="106"/>
        <end position="120"/>
    </location>
</feature>
<evidence type="ECO:0000313" key="10">
    <source>
        <dbReference type="EMBL" id="KAK9148727.1"/>
    </source>
</evidence>
<keyword evidence="2" id="KW-0479">Metal-binding</keyword>
<keyword evidence="11" id="KW-1185">Reference proteome</keyword>
<dbReference type="GO" id="GO:0006355">
    <property type="term" value="P:regulation of DNA-templated transcription"/>
    <property type="evidence" value="ECO:0007669"/>
    <property type="project" value="InterPro"/>
</dbReference>